<accession>A0A081D6Y9</accession>
<dbReference type="PANTHER" id="PTHR34819">
    <property type="entry name" value="LARGE CYSTEINE-RICH PERIPLASMIC PROTEIN OMCB"/>
    <property type="match status" value="1"/>
</dbReference>
<feature type="domain" description="DUF11" evidence="1">
    <location>
        <begin position="903"/>
        <end position="1015"/>
    </location>
</feature>
<organism evidence="3 4">
    <name type="scientific">Nonlabens ulvanivorans</name>
    <name type="common">Persicivirga ulvanivorans</name>
    <dbReference type="NCBI Taxonomy" id="906888"/>
    <lineage>
        <taxon>Bacteria</taxon>
        <taxon>Pseudomonadati</taxon>
        <taxon>Bacteroidota</taxon>
        <taxon>Flavobacteriia</taxon>
        <taxon>Flavobacteriales</taxon>
        <taxon>Flavobacteriaceae</taxon>
        <taxon>Nonlabens</taxon>
    </lineage>
</organism>
<sequence>MKYLLTIVIFIFTLTTVYGQTTDLSTTVEAQDLTGSSISQAHFYERYTYLVTISNTGAPVSNADFNLSLSSVNNIESAVAQNNLGGAVSPATINILGSSIDGILPNMPNSSSIEILVTVRASPIFLGGATATVVVSPPAGTTDTNPSTNTSVISIIMTERPIDFQITQSQITPVSNGALASWGDSVTYEMTILNNSGIEYPLQNFLIAAQNINGAGSAIVTLENLTCVSSNGMNCPTLSGINPTSSVNLTNQFEFYNHGQQIVFPAGASFTLSITYKVEEGDCSRLTPNQLLEIGNRVNIQSYVNNTGFSTNNLIATDALLNTACPCTDLTSQVTKVSPIAGTLSAWTDIVTFDFTFTNNGPLDITGGAYLINTSTLNTGIEILSTNCLSTTGAINCSDINIVTTPDFRWLTDDFIFPANSSITVRTTVRFIPPECTTGGVAPVCSVRGIVFENDNALIDCDLLNDFDGDSILGLPITPCVDIPNNPIIQIVENQTNPAPGSGPYPYGNVTYEIIMSNVDTIAHHIKFKDTQFSQGTGILQSIICTSTTGGAVCPSNLNENIGVANSQGDTFWEILDTDGFIMPANSTVTYEKIIDWTPICSVLSTNVQDNLEMSALDSSLSVIATASAGVATPMVPCIDLVVQTYPSITSAPINSPLEWIVDITNSNISTDANNIDFTDLLHPDFIITGTPTCSLITGTATCISTFNVTGNLIEGVIPYMESGSTIQVRIPVTSPSYGGSFENRAEAQPDFTQQGENTPDSNISISSLFVLTSQTSKSFDPAIITTGQTSILTFTLTNSVGLPAQDNITFIDNLSPEITLSGNAYWVDQNNASGTFIDTIGTSLIGIQNLSFPAGTQQVSFAVEVTSAEAGFYTNSFLNFSALNNIDVSTAFATLEVLPVLDLSVTKTVDNIKPDVNGSVTFTILVENLGSATATDVIVEEFLPSGYNYLSHNTSTGSFDSLSGLWSVGDMIVGSTATLQITVDFNIPGDFINVVNVYSSNLLPDIDLENNTAIAFTRPDCLKIPEGFSPNNDGINDTLVIECIELYPDSKLKIFNRHGSIVYETTGYLNDWNGNPNSGLLHNSGKVLPVGTYFWQLDLNDGSEARVGWVYINH</sequence>
<reference evidence="3 4" key="1">
    <citation type="journal article" date="2014" name="Genome Announc.">
        <title>Draft Genome Sequences of Marine Flavobacterium Nonlabens Strains NR17, NR24, NR27, NR32, NR33, and Ara13.</title>
        <authorList>
            <person name="Nakanishi M."/>
            <person name="Meirelles P."/>
            <person name="Suzuki R."/>
            <person name="Takatani N."/>
            <person name="Mino S."/>
            <person name="Suda W."/>
            <person name="Oshima K."/>
            <person name="Hattori M."/>
            <person name="Ohkuma M."/>
            <person name="Hosokawa M."/>
            <person name="Miyashita K."/>
            <person name="Thompson F.L."/>
            <person name="Niwa A."/>
            <person name="Sawabe T."/>
            <person name="Sawabe T."/>
        </authorList>
    </citation>
    <scope>NUCLEOTIDE SEQUENCE [LARGE SCALE GENOMIC DNA]</scope>
    <source>
        <strain evidence="4">JCM19296</strain>
    </source>
</reference>
<dbReference type="Gene3D" id="2.60.40.10">
    <property type="entry name" value="Immunoglobulins"/>
    <property type="match status" value="1"/>
</dbReference>
<dbReference type="NCBIfam" id="TIGR01451">
    <property type="entry name" value="B_ant_repeat"/>
    <property type="match status" value="1"/>
</dbReference>
<dbReference type="InterPro" id="IPR057693">
    <property type="entry name" value="DUF7933"/>
</dbReference>
<dbReference type="NCBIfam" id="TIGR04131">
    <property type="entry name" value="Bac_Flav_CTERM"/>
    <property type="match status" value="1"/>
</dbReference>
<dbReference type="InterPro" id="IPR013783">
    <property type="entry name" value="Ig-like_fold"/>
</dbReference>
<evidence type="ECO:0000313" key="3">
    <source>
        <dbReference type="EMBL" id="GAK74685.1"/>
    </source>
</evidence>
<protein>
    <submittedName>
        <fullName evidence="3">Conserved repeat domain protein</fullName>
    </submittedName>
</protein>
<name>A0A081D6Y9_NONUL</name>
<evidence type="ECO:0000259" key="1">
    <source>
        <dbReference type="Pfam" id="PF01345"/>
    </source>
</evidence>
<gene>
    <name evidence="3" type="ORF">JCM19296_263</name>
</gene>
<dbReference type="EMBL" id="BBLG01000001">
    <property type="protein sequence ID" value="GAK74685.1"/>
    <property type="molecule type" value="Genomic_DNA"/>
</dbReference>
<dbReference type="Pfam" id="PF13585">
    <property type="entry name" value="CHU_C"/>
    <property type="match status" value="1"/>
</dbReference>
<evidence type="ECO:0000259" key="2">
    <source>
        <dbReference type="Pfam" id="PF25564"/>
    </source>
</evidence>
<dbReference type="Proteomes" id="UP000028980">
    <property type="component" value="Unassembled WGS sequence"/>
</dbReference>
<proteinExistence type="predicted"/>
<dbReference type="PANTHER" id="PTHR34819:SF3">
    <property type="entry name" value="CELL SURFACE PROTEIN"/>
    <property type="match status" value="1"/>
</dbReference>
<dbReference type="InterPro" id="IPR051172">
    <property type="entry name" value="Chlamydia_OmcB"/>
</dbReference>
<dbReference type="AlphaFoldDB" id="A0A081D6Y9"/>
<dbReference type="InterPro" id="IPR047589">
    <property type="entry name" value="DUF11_rpt"/>
</dbReference>
<feature type="domain" description="DUF7933" evidence="2">
    <location>
        <begin position="777"/>
        <end position="898"/>
    </location>
</feature>
<dbReference type="Pfam" id="PF25564">
    <property type="entry name" value="DUF7933"/>
    <property type="match status" value="1"/>
</dbReference>
<dbReference type="Pfam" id="PF01345">
    <property type="entry name" value="DUF11"/>
    <property type="match status" value="1"/>
</dbReference>
<dbReference type="InterPro" id="IPR026341">
    <property type="entry name" value="T9SS_type_B"/>
</dbReference>
<comment type="caution">
    <text evidence="3">The sequence shown here is derived from an EMBL/GenBank/DDBJ whole genome shotgun (WGS) entry which is preliminary data.</text>
</comment>
<evidence type="ECO:0000313" key="4">
    <source>
        <dbReference type="Proteomes" id="UP000028980"/>
    </source>
</evidence>
<dbReference type="InterPro" id="IPR001434">
    <property type="entry name" value="OmcB-like_DUF11"/>
</dbReference>